<feature type="region of interest" description="Disordered" evidence="10">
    <location>
        <begin position="170"/>
        <end position="195"/>
    </location>
</feature>
<evidence type="ECO:0000256" key="10">
    <source>
        <dbReference type="SAM" id="MobiDB-lite"/>
    </source>
</evidence>
<keyword evidence="5" id="KW-1003">Cell membrane</keyword>
<comment type="function">
    <text evidence="9">Part of the ABC transporter complex hrt involved in hemin import. Responsible for the translocation of the substrate across the membrane.</text>
</comment>
<comment type="similarity">
    <text evidence="2">Belongs to the ABC-4 integral membrane protein family. HrtB subfamily.</text>
</comment>
<evidence type="ECO:0000256" key="8">
    <source>
        <dbReference type="ARBA" id="ARBA00023136"/>
    </source>
</evidence>
<dbReference type="PANTHER" id="PTHR43738">
    <property type="entry name" value="ABC TRANSPORTER, MEMBRANE PROTEIN"/>
    <property type="match status" value="1"/>
</dbReference>
<evidence type="ECO:0000256" key="11">
    <source>
        <dbReference type="SAM" id="Phobius"/>
    </source>
</evidence>
<keyword evidence="7 11" id="KW-1133">Transmembrane helix</keyword>
<gene>
    <name evidence="13" type="ORF">DX130_15090</name>
</gene>
<dbReference type="EMBL" id="QUBQ01000002">
    <property type="protein sequence ID" value="REK74966.1"/>
    <property type="molecule type" value="Genomic_DNA"/>
</dbReference>
<comment type="subcellular location">
    <subcellularLocation>
        <location evidence="1">Cell membrane</location>
        <topology evidence="1">Multi-pass membrane protein</topology>
    </subcellularLocation>
</comment>
<dbReference type="RefSeq" id="WP_116046721.1">
    <property type="nucleotide sequence ID" value="NZ_QUBQ01000002.1"/>
</dbReference>
<evidence type="ECO:0000259" key="12">
    <source>
        <dbReference type="Pfam" id="PF02687"/>
    </source>
</evidence>
<reference evidence="13 14" key="1">
    <citation type="submission" date="2018-08" db="EMBL/GenBank/DDBJ databases">
        <title>Paenibacillus sp. M4BSY-1, whole genome shotgun sequence.</title>
        <authorList>
            <person name="Tuo L."/>
        </authorList>
    </citation>
    <scope>NUCLEOTIDE SEQUENCE [LARGE SCALE GENOMIC DNA]</scope>
    <source>
        <strain evidence="13 14">M4BSY-1</strain>
    </source>
</reference>
<comment type="caution">
    <text evidence="13">The sequence shown here is derived from an EMBL/GenBank/DDBJ whole genome shotgun (WGS) entry which is preliminary data.</text>
</comment>
<feature type="transmembrane region" description="Helical" evidence="11">
    <location>
        <begin position="292"/>
        <end position="313"/>
    </location>
</feature>
<evidence type="ECO:0000256" key="6">
    <source>
        <dbReference type="ARBA" id="ARBA00022692"/>
    </source>
</evidence>
<evidence type="ECO:0000256" key="5">
    <source>
        <dbReference type="ARBA" id="ARBA00022475"/>
    </source>
</evidence>
<proteinExistence type="inferred from homology"/>
<dbReference type="AlphaFoldDB" id="A0A371PH66"/>
<evidence type="ECO:0000256" key="1">
    <source>
        <dbReference type="ARBA" id="ARBA00004651"/>
    </source>
</evidence>
<keyword evidence="14" id="KW-1185">Reference proteome</keyword>
<comment type="subunit">
    <text evidence="3">The complex is composed of two ATP-binding proteins (HrtA), two transmembrane proteins (HrtB) and a solute-binding protein.</text>
</comment>
<feature type="transmembrane region" description="Helical" evidence="11">
    <location>
        <begin position="388"/>
        <end position="410"/>
    </location>
</feature>
<feature type="transmembrane region" description="Helical" evidence="11">
    <location>
        <begin position="334"/>
        <end position="358"/>
    </location>
</feature>
<accession>A0A371PH66</accession>
<feature type="domain" description="ABC3 transporter permease C-terminal" evidence="12">
    <location>
        <begin position="294"/>
        <end position="412"/>
    </location>
</feature>
<dbReference type="GO" id="GO:0005886">
    <property type="term" value="C:plasma membrane"/>
    <property type="evidence" value="ECO:0007669"/>
    <property type="project" value="UniProtKB-SubCell"/>
</dbReference>
<keyword evidence="6 11" id="KW-0812">Transmembrane</keyword>
<keyword evidence="8 11" id="KW-0472">Membrane</keyword>
<protein>
    <recommendedName>
        <fullName evidence="4">Putative hemin transport system permease protein HrtB</fullName>
    </recommendedName>
</protein>
<dbReference type="Proteomes" id="UP000261905">
    <property type="component" value="Unassembled WGS sequence"/>
</dbReference>
<evidence type="ECO:0000256" key="3">
    <source>
        <dbReference type="ARBA" id="ARBA00011131"/>
    </source>
</evidence>
<dbReference type="OrthoDB" id="9784014at2"/>
<dbReference type="PANTHER" id="PTHR43738:SF2">
    <property type="entry name" value="ABC TRANSPORTER PERMEASE"/>
    <property type="match status" value="1"/>
</dbReference>
<organism evidence="13 14">
    <name type="scientific">Paenibacillus paeoniae</name>
    <dbReference type="NCBI Taxonomy" id="2292705"/>
    <lineage>
        <taxon>Bacteria</taxon>
        <taxon>Bacillati</taxon>
        <taxon>Bacillota</taxon>
        <taxon>Bacilli</taxon>
        <taxon>Bacillales</taxon>
        <taxon>Paenibacillaceae</taxon>
        <taxon>Paenibacillus</taxon>
    </lineage>
</organism>
<evidence type="ECO:0000313" key="13">
    <source>
        <dbReference type="EMBL" id="REK74966.1"/>
    </source>
</evidence>
<dbReference type="Pfam" id="PF02687">
    <property type="entry name" value="FtsX"/>
    <property type="match status" value="1"/>
</dbReference>
<sequence length="420" mass="45011">MSGWTYVWSNMKHRAFLTVLTVMAVTITVALFSLLLMSKDGVEQGARKGYGPFELVIGADGSESQLVLNTFYRVGAPTGNIPLQLLDEIRSSGEADTAFGMTTGDSHNGFPIVGVDPAYFMTRYEDRTLAAGKLYSGQGEVTVGAAAAKALNLKVGDSFSGAHGLVAHASGGHIDTGHSEDDHDDEEHEETSAHMDHAGDAHESFLYTVVGILPRLNTADDRAIFTTMDYAWAVHATDEAHREITAIMIKPGSLLGAQSLKLEYDALDNVQAVYSSKAVADVLNVMDSGSQLLMIVMLICALLAASTLLLALTSSIQERKRDVGLLRLIGKSRAYILSCLIGEGIALTAAGIVLGLALSRLAAWWLGDFMFTETGVQVQPLQMASNEWQLIAVALLLGLVASVGPAFRVYRTDALTLFRN</sequence>
<evidence type="ECO:0000256" key="2">
    <source>
        <dbReference type="ARBA" id="ARBA00008697"/>
    </source>
</evidence>
<evidence type="ECO:0000256" key="9">
    <source>
        <dbReference type="ARBA" id="ARBA00024973"/>
    </source>
</evidence>
<dbReference type="InterPro" id="IPR051125">
    <property type="entry name" value="ABC-4/HrtB_transporter"/>
</dbReference>
<evidence type="ECO:0000256" key="7">
    <source>
        <dbReference type="ARBA" id="ARBA00022989"/>
    </source>
</evidence>
<evidence type="ECO:0000313" key="14">
    <source>
        <dbReference type="Proteomes" id="UP000261905"/>
    </source>
</evidence>
<name>A0A371PH66_9BACL</name>
<dbReference type="InterPro" id="IPR003838">
    <property type="entry name" value="ABC3_permease_C"/>
</dbReference>
<feature type="transmembrane region" description="Helical" evidence="11">
    <location>
        <begin position="15"/>
        <end position="37"/>
    </location>
</feature>
<evidence type="ECO:0000256" key="4">
    <source>
        <dbReference type="ARBA" id="ARBA00016962"/>
    </source>
</evidence>